<evidence type="ECO:0000313" key="2">
    <source>
        <dbReference type="EMBL" id="TCJ30214.1"/>
    </source>
</evidence>
<proteinExistence type="predicted"/>
<dbReference type="Gene3D" id="2.160.20.10">
    <property type="entry name" value="Single-stranded right-handed beta-helix, Pectin lyase-like"/>
    <property type="match status" value="2"/>
</dbReference>
<name>A0A4R1CFW2_9ACTN</name>
<gene>
    <name evidence="2" type="ORF">EPD65_04840</name>
</gene>
<keyword evidence="3" id="KW-1185">Reference proteome</keyword>
<dbReference type="Proteomes" id="UP000295453">
    <property type="component" value="Unassembled WGS sequence"/>
</dbReference>
<dbReference type="AlphaFoldDB" id="A0A4R1CFW2"/>
<dbReference type="SMART" id="SM00710">
    <property type="entry name" value="PbH1"/>
    <property type="match status" value="7"/>
</dbReference>
<dbReference type="InterPro" id="IPR006626">
    <property type="entry name" value="PbH1"/>
</dbReference>
<accession>A0A4R1CFW2</accession>
<evidence type="ECO:0000313" key="3">
    <source>
        <dbReference type="Proteomes" id="UP000295453"/>
    </source>
</evidence>
<dbReference type="Pfam" id="PF13229">
    <property type="entry name" value="Beta_helix"/>
    <property type="match status" value="1"/>
</dbReference>
<reference evidence="2 3" key="1">
    <citation type="submission" date="2019-03" db="EMBL/GenBank/DDBJ databases">
        <authorList>
            <person name="Kim M.K.M."/>
        </authorList>
    </citation>
    <scope>NUCLEOTIDE SEQUENCE [LARGE SCALE GENOMIC DNA]</scope>
    <source>
        <strain evidence="2 3">18JY15-6</strain>
    </source>
</reference>
<organism evidence="2 3">
    <name type="scientific">Nocardioides jejuensis</name>
    <dbReference type="NCBI Taxonomy" id="2502782"/>
    <lineage>
        <taxon>Bacteria</taxon>
        <taxon>Bacillati</taxon>
        <taxon>Actinomycetota</taxon>
        <taxon>Actinomycetes</taxon>
        <taxon>Propionibacteriales</taxon>
        <taxon>Nocardioidaceae</taxon>
        <taxon>Nocardioides</taxon>
    </lineage>
</organism>
<dbReference type="OrthoDB" id="3196343at2"/>
<dbReference type="InterPro" id="IPR039448">
    <property type="entry name" value="Beta_helix"/>
</dbReference>
<dbReference type="PANTHER" id="PTHR31339">
    <property type="entry name" value="PECTIN LYASE-RELATED"/>
    <property type="match status" value="1"/>
</dbReference>
<dbReference type="InterPro" id="IPR051801">
    <property type="entry name" value="GH28_Enzymes"/>
</dbReference>
<comment type="caution">
    <text evidence="2">The sequence shown here is derived from an EMBL/GenBank/DDBJ whole genome shotgun (WGS) entry which is preliminary data.</text>
</comment>
<feature type="domain" description="Right handed beta helix" evidence="1">
    <location>
        <begin position="212"/>
        <end position="369"/>
    </location>
</feature>
<dbReference type="PANTHER" id="PTHR31339:SF9">
    <property type="entry name" value="PLASMIN AND FIBRONECTIN-BINDING PROTEIN A"/>
    <property type="match status" value="1"/>
</dbReference>
<evidence type="ECO:0000259" key="1">
    <source>
        <dbReference type="Pfam" id="PF13229"/>
    </source>
</evidence>
<dbReference type="EMBL" id="SJZJ01000005">
    <property type="protein sequence ID" value="TCJ30214.1"/>
    <property type="molecule type" value="Genomic_DNA"/>
</dbReference>
<dbReference type="InterPro" id="IPR011050">
    <property type="entry name" value="Pectin_lyase_fold/virulence"/>
</dbReference>
<dbReference type="InterPro" id="IPR012334">
    <property type="entry name" value="Pectin_lyas_fold"/>
</dbReference>
<protein>
    <recommendedName>
        <fullName evidence="1">Right handed beta helix domain-containing protein</fullName>
    </recommendedName>
</protein>
<sequence>MVGLQCWEALSVRAHTFSRRTVVLAGGGVVALSATATAPASAGMAQINVRNYGAIGDGRTDSTHAFRTAIDAASRRVKASLGLAIVQVVIPSATSSYRVGPLTIPTNVELVGTGATRPRLLPKASVARWITTASNARNTAIRNLVLDTYGRVAEAAITMASGTSGFAIASTQITNGAGTPARAGIDTRSGTRNLAISACTLGGITAVRLGYNPTNTSIRQTTFKGWVDRAVWVRSDETYAVNGLTIDSCTILPPAPGGTVRQPIQINGADSKPIQNVTITNNRVTGPGTDYNDTTTPGTADLISLHRCEGFTVSGNTVTGGGDVGITVAQQSRNGVVSNNTSFANFSSGIAIGSGTSSYVRDISVSGNRCLDNGRVGRNDTTPAAARTGIYVQGAQTVSVKDNRSGSDSATTSQLYGVSTARSTGVTISGNDLHGNARSSTYSA</sequence>
<dbReference type="SUPFAM" id="SSF51126">
    <property type="entry name" value="Pectin lyase-like"/>
    <property type="match status" value="1"/>
</dbReference>